<protein>
    <recommendedName>
        <fullName evidence="2">Restriction endonuclease</fullName>
    </recommendedName>
</protein>
<sequence length="202" mass="24046">MKTKKNTDRNEQFMLDLKFGKFAEATIKDWLIDLFEKKGRTLSYLYDSDFEFANLPSAERRVRLKEYDLKFDLEGKELRFEVKTDKYHDTGNLAFEYKDNNKNPSGVFVSKAEYFVYFFPRFFTENVYMIKSENLVELLSQNRWKAYFDYGGDINKTLNFIIPKEEFNKEFIEAGGLITTIDNITIPSHFNLTRFPQKKTTK</sequence>
<accession>A0A6J5N5X0</accession>
<name>A0A6J5N5X0_9CAUD</name>
<reference evidence="1" key="1">
    <citation type="submission" date="2020-04" db="EMBL/GenBank/DDBJ databases">
        <authorList>
            <person name="Chiriac C."/>
            <person name="Salcher M."/>
            <person name="Ghai R."/>
            <person name="Kavagutti S V."/>
        </authorList>
    </citation>
    <scope>NUCLEOTIDE SEQUENCE</scope>
</reference>
<evidence type="ECO:0008006" key="2">
    <source>
        <dbReference type="Google" id="ProtNLM"/>
    </source>
</evidence>
<gene>
    <name evidence="1" type="ORF">UFOVP639_33</name>
</gene>
<organism evidence="1">
    <name type="scientific">uncultured Caudovirales phage</name>
    <dbReference type="NCBI Taxonomy" id="2100421"/>
    <lineage>
        <taxon>Viruses</taxon>
        <taxon>Duplodnaviria</taxon>
        <taxon>Heunggongvirae</taxon>
        <taxon>Uroviricota</taxon>
        <taxon>Caudoviricetes</taxon>
        <taxon>Peduoviridae</taxon>
        <taxon>Maltschvirus</taxon>
        <taxon>Maltschvirus maltsch</taxon>
    </lineage>
</organism>
<evidence type="ECO:0000313" key="1">
    <source>
        <dbReference type="EMBL" id="CAB4153827.1"/>
    </source>
</evidence>
<proteinExistence type="predicted"/>
<dbReference type="EMBL" id="LR796603">
    <property type="protein sequence ID" value="CAB4153827.1"/>
    <property type="molecule type" value="Genomic_DNA"/>
</dbReference>